<name>A0A926P0G0_9HYPH</name>
<dbReference type="AlphaFoldDB" id="A0A926P0G0"/>
<dbReference type="Gene3D" id="1.10.10.10">
    <property type="entry name" value="Winged helix-like DNA-binding domain superfamily/Winged helix DNA-binding domain"/>
    <property type="match status" value="1"/>
</dbReference>
<evidence type="ECO:0000313" key="1">
    <source>
        <dbReference type="EMBL" id="MBD1547666.1"/>
    </source>
</evidence>
<gene>
    <name evidence="1" type="ORF">HK439_15465</name>
</gene>
<dbReference type="GO" id="GO:0003677">
    <property type="term" value="F:DNA binding"/>
    <property type="evidence" value="ECO:0007669"/>
    <property type="project" value="InterPro"/>
</dbReference>
<dbReference type="Proteomes" id="UP000598467">
    <property type="component" value="Unassembled WGS sequence"/>
</dbReference>
<dbReference type="RefSeq" id="WP_190292419.1">
    <property type="nucleotide sequence ID" value="NZ_JABFCZ010000016.1"/>
</dbReference>
<sequence>MAEEFRLLENVHACANDPDSWHQTLVQIEKSCRWRIHLLELTSDGRHTGRYCDHADAADLIDYLSSISAHAGQNSFQFLLHEARAFFPYNRESLDRGKFKSYYGTGTKIHEFGIYPGYITLLNRNNGRIILLCCLFVSEKDDEATCRQMLQTFVRLSKAISLTLDLTYRFEYENRRQLALHALVQNRSQSSFLIGTDFSIKISTPACEKLLSDGDVFATEEDRLVPLRKDVESALQIVCSDIDGRMNADRPADVGLSATPPAEQSLLLSRADDRLARVLVRSILPESMPLQDRSDAFILVEVRNQLELPEDVSGLLKSCFDLSEKEAHLAYILTTSGSLTATLELLGITRNTAKTHLRRIYEKTATQSQLELFKLLHGLSGLL</sequence>
<protein>
    <submittedName>
        <fullName evidence="1">Helix-turn-helix transcriptional regulator</fullName>
    </submittedName>
</protein>
<accession>A0A926P0G0</accession>
<reference evidence="1" key="1">
    <citation type="submission" date="2020-05" db="EMBL/GenBank/DDBJ databases">
        <title>Identification of trans-AT polyketide cluster in two marine bacteria, producers of a novel glutaramide-containing polyketide sesbanimide D and analogs.</title>
        <authorList>
            <person name="Kacar D."/>
            <person name="Rodriguez P."/>
            <person name="Canedo L."/>
            <person name="Gonzalez E."/>
            <person name="Galan B."/>
            <person name="De La Calle F."/>
            <person name="Garcia J.L."/>
        </authorList>
    </citation>
    <scope>NUCLEOTIDE SEQUENCE</scope>
    <source>
        <strain evidence="1">PHM038</strain>
    </source>
</reference>
<dbReference type="EMBL" id="JABFCZ010000016">
    <property type="protein sequence ID" value="MBD1547666.1"/>
    <property type="molecule type" value="Genomic_DNA"/>
</dbReference>
<dbReference type="InterPro" id="IPR016032">
    <property type="entry name" value="Sig_transdc_resp-reg_C-effctor"/>
</dbReference>
<proteinExistence type="predicted"/>
<evidence type="ECO:0000313" key="2">
    <source>
        <dbReference type="Proteomes" id="UP000598467"/>
    </source>
</evidence>
<dbReference type="SUPFAM" id="SSF46894">
    <property type="entry name" value="C-terminal effector domain of the bipartite response regulators"/>
    <property type="match status" value="1"/>
</dbReference>
<dbReference type="GO" id="GO:0006355">
    <property type="term" value="P:regulation of DNA-templated transcription"/>
    <property type="evidence" value="ECO:0007669"/>
    <property type="project" value="InterPro"/>
</dbReference>
<dbReference type="InterPro" id="IPR036388">
    <property type="entry name" value="WH-like_DNA-bd_sf"/>
</dbReference>
<organism evidence="1 2">
    <name type="scientific">Roseibium aggregatum</name>
    <dbReference type="NCBI Taxonomy" id="187304"/>
    <lineage>
        <taxon>Bacteria</taxon>
        <taxon>Pseudomonadati</taxon>
        <taxon>Pseudomonadota</taxon>
        <taxon>Alphaproteobacteria</taxon>
        <taxon>Hyphomicrobiales</taxon>
        <taxon>Stappiaceae</taxon>
        <taxon>Roseibium</taxon>
    </lineage>
</organism>
<comment type="caution">
    <text evidence="1">The sequence shown here is derived from an EMBL/GenBank/DDBJ whole genome shotgun (WGS) entry which is preliminary data.</text>
</comment>